<dbReference type="EMBL" id="PZOJ01000087">
    <property type="protein sequence ID" value="TMX75511.1"/>
    <property type="molecule type" value="Genomic_DNA"/>
</dbReference>
<evidence type="ECO:0000313" key="1">
    <source>
        <dbReference type="EMBL" id="TMX75511.1"/>
    </source>
</evidence>
<proteinExistence type="predicted"/>
<sequence>MGEDACQIYRTNIAENLAALRHMVLNILRGESTKISVPMKQKRCIMKSAYLEQVLMAGFT</sequence>
<gene>
    <name evidence="1" type="ORF">DA092_09200</name>
</gene>
<reference evidence="1" key="1">
    <citation type="submission" date="2018-03" db="EMBL/GenBank/DDBJ databases">
        <title>Genomic characterization of a polymicrobial infection associated with a disease outbreak in Pacific white shrimp (Litopenaeus vannamei).</title>
        <authorList>
            <person name="Turner J.W."/>
            <person name="Bachand P.T."/>
            <person name="Tallman J."/>
            <person name="Elledge N.C."/>
            <person name="Pinnell L.J."/>
            <person name="Laughlin R.C."/>
            <person name="Zimba P.V."/>
        </authorList>
    </citation>
    <scope>NUCLEOTIDE SEQUENCE</scope>
    <source>
        <strain evidence="1">Hep-2b-22</strain>
    </source>
</reference>
<organism evidence="1 2">
    <name type="scientific">Photobacterium damselae</name>
    <dbReference type="NCBI Taxonomy" id="38293"/>
    <lineage>
        <taxon>Bacteria</taxon>
        <taxon>Pseudomonadati</taxon>
        <taxon>Pseudomonadota</taxon>
        <taxon>Gammaproteobacteria</taxon>
        <taxon>Vibrionales</taxon>
        <taxon>Vibrionaceae</taxon>
        <taxon>Photobacterium</taxon>
    </lineage>
</organism>
<evidence type="ECO:0000313" key="2">
    <source>
        <dbReference type="Proteomes" id="UP000718715"/>
    </source>
</evidence>
<dbReference type="Proteomes" id="UP000718715">
    <property type="component" value="Unassembled WGS sequence"/>
</dbReference>
<keyword evidence="2" id="KW-1185">Reference proteome</keyword>
<name>A0ACD3T2U2_PHODM</name>
<protein>
    <submittedName>
        <fullName evidence="1">Uncharacterized protein</fullName>
    </submittedName>
</protein>
<comment type="caution">
    <text evidence="1">The sequence shown here is derived from an EMBL/GenBank/DDBJ whole genome shotgun (WGS) entry which is preliminary data.</text>
</comment>
<accession>A0ACD3T2U2</accession>